<reference evidence="1 2" key="1">
    <citation type="journal article" date="2013" name="PLoS ONE">
        <title>The Genome Sequence of Lone Star Virus, a Highly Divergent Bunyavirus Found in the Amblyomma americanum Tick.</title>
        <authorList>
            <person name="Swei A."/>
            <person name="Russell B.J."/>
            <person name="Naccache S.N."/>
            <person name="Kabre B."/>
            <person name="Veeraraghavan N."/>
            <person name="Pilgard M.A."/>
            <person name="Johnson B.J."/>
            <person name="Chiu C.Y."/>
        </authorList>
    </citation>
    <scope>NUCLEOTIDE SEQUENCE [LARGE SCALE GENOMIC DNA]</scope>
    <source>
        <strain evidence="1">TMA 1381</strain>
    </source>
</reference>
<keyword evidence="2" id="KW-1185">Reference proteome</keyword>
<protein>
    <submittedName>
        <fullName evidence="1">Nonstructural S protein</fullName>
    </submittedName>
</protein>
<organism evidence="1 2">
    <name type="scientific">Lone Star virus</name>
    <dbReference type="NCBI Taxonomy" id="1219465"/>
    <lineage>
        <taxon>Viruses</taxon>
        <taxon>Riboviria</taxon>
        <taxon>Orthornavirae</taxon>
        <taxon>Negarnaviricota</taxon>
        <taxon>Polyploviricotina</taxon>
        <taxon>Bunyaviricetes</taxon>
        <taxon>Hareavirales</taxon>
        <taxon>Phenuiviridae</taxon>
        <taxon>Bandavirus</taxon>
        <taxon>Bandavirus amblyommae</taxon>
        <taxon>Lone Star bandavirus</taxon>
    </lineage>
</organism>
<dbReference type="Proteomes" id="UP000201374">
    <property type="component" value="Genome"/>
</dbReference>
<evidence type="ECO:0000313" key="2">
    <source>
        <dbReference type="Proteomes" id="UP000201374"/>
    </source>
</evidence>
<accession>R4P4N4</accession>
<dbReference type="GeneID" id="15614187"/>
<dbReference type="RefSeq" id="YP_008003510.1">
    <property type="nucleotide sequence ID" value="NC_021244.1"/>
</dbReference>
<dbReference type="KEGG" id="vg:15614187"/>
<dbReference type="EMBL" id="KC589007">
    <property type="protein sequence ID" value="AGL50923.1"/>
    <property type="molecule type" value="Genomic_RNA"/>
</dbReference>
<evidence type="ECO:0000313" key="1">
    <source>
        <dbReference type="EMBL" id="AGL50923.1"/>
    </source>
</evidence>
<name>R4P4N4_9VIRU</name>
<dbReference type="OrthoDB" id="17825at10239"/>
<proteinExistence type="predicted"/>
<sequence length="316" mass="36309">MDDSVPKLPTLFEPVDDNLLIFGGYWRASKARAREGILKTLFRSMGVAYPSLSGTFFSHCYFVDGSSIFRQMPKPYLLISAIMSCIPHGLGWTQEQRSSLRWPTGKATTSWMSLAVRIFNFETPVEQCLSWKAFFKLLKRSTWDAPPGCTTADRIIILYEKCFRRAKQLGICPTSIPTDSIIYYVAALQYLSFARAATRDLFMVPYCSVGPSVYEILQTLCWFYPRKLPKRMRRDVDEYLRVKEDDPFDPYSSLLMTYHSGDRRRVSRPPGDQKEFLETLSSTESLLFFLETEDSFRLNYFSTSFGGDWPALPAAT</sequence>